<dbReference type="PANTHER" id="PTHR43278:SF2">
    <property type="entry name" value="IRON-SULFUR FLAVOPROTEIN"/>
    <property type="match status" value="1"/>
</dbReference>
<dbReference type="GO" id="GO:0016491">
    <property type="term" value="F:oxidoreductase activity"/>
    <property type="evidence" value="ECO:0007669"/>
    <property type="project" value="InterPro"/>
</dbReference>
<evidence type="ECO:0000256" key="1">
    <source>
        <dbReference type="ARBA" id="ARBA00022630"/>
    </source>
</evidence>
<evidence type="ECO:0000259" key="3">
    <source>
        <dbReference type="Pfam" id="PF03358"/>
    </source>
</evidence>
<name>A0A5K8AID2_9BACT</name>
<dbReference type="Pfam" id="PF03358">
    <property type="entry name" value="FMN_red"/>
    <property type="match status" value="1"/>
</dbReference>
<dbReference type="Gene3D" id="3.40.50.360">
    <property type="match status" value="1"/>
</dbReference>
<accession>A0A5K8AID2</accession>
<keyword evidence="2" id="KW-0288">FMN</keyword>
<evidence type="ECO:0000256" key="2">
    <source>
        <dbReference type="ARBA" id="ARBA00022643"/>
    </source>
</evidence>
<dbReference type="Proteomes" id="UP000422108">
    <property type="component" value="Chromosome"/>
</dbReference>
<dbReference type="InterPro" id="IPR029039">
    <property type="entry name" value="Flavoprotein-like_sf"/>
</dbReference>
<protein>
    <submittedName>
        <fullName evidence="4">NADPH-dependent fmn reductase</fullName>
    </submittedName>
</protein>
<dbReference type="PANTHER" id="PTHR43278">
    <property type="entry name" value="NAD(P)H-DEPENDENT FMN-CONTAINING OXIDOREDUCTASE YWQN-RELATED"/>
    <property type="match status" value="1"/>
</dbReference>
<evidence type="ECO:0000313" key="4">
    <source>
        <dbReference type="EMBL" id="BBO92421.1"/>
    </source>
</evidence>
<sequence>MAEIAAVYGSPRRKGNTANLLKHAVEGARDAGADVTEIVLRDLKISPCLEIYGCKQTGRCVIKDDFRQIEPLLDRMDGMMLASPIFFYAVSAHTKAFMDRCNAFWVKKYWIDKKPFGKKTYPRKGLFVSVGSTGGKRLFDGAILSVRYFMDALYMELWQSLVFRHIESEGDILEHPDMLKDAYDAGIALARELGCRK</sequence>
<dbReference type="InterPro" id="IPR051796">
    <property type="entry name" value="ISF_SsuE-like"/>
</dbReference>
<dbReference type="SUPFAM" id="SSF52218">
    <property type="entry name" value="Flavoproteins"/>
    <property type="match status" value="1"/>
</dbReference>
<organism evidence="4 5">
    <name type="scientific">Desulfosarcina ovata subsp. ovata</name>
    <dbReference type="NCBI Taxonomy" id="2752305"/>
    <lineage>
        <taxon>Bacteria</taxon>
        <taxon>Pseudomonadati</taxon>
        <taxon>Thermodesulfobacteriota</taxon>
        <taxon>Desulfobacteria</taxon>
        <taxon>Desulfobacterales</taxon>
        <taxon>Desulfosarcinaceae</taxon>
        <taxon>Desulfosarcina</taxon>
    </lineage>
</organism>
<reference evidence="4 5" key="1">
    <citation type="submission" date="2019-11" db="EMBL/GenBank/DDBJ databases">
        <title>Comparative genomics of hydrocarbon-degrading Desulfosarcina strains.</title>
        <authorList>
            <person name="Watanabe M."/>
            <person name="Kojima H."/>
            <person name="Fukui M."/>
        </authorList>
    </citation>
    <scope>NUCLEOTIDE SEQUENCE [LARGE SCALE GENOMIC DNA]</scope>
    <source>
        <strain evidence="5">oXyS1</strain>
    </source>
</reference>
<dbReference type="RefSeq" id="WP_155313170.1">
    <property type="nucleotide sequence ID" value="NZ_AP021879.1"/>
</dbReference>
<gene>
    <name evidence="4" type="ORF">DSCOOX_56010</name>
</gene>
<dbReference type="InterPro" id="IPR005025">
    <property type="entry name" value="FMN_Rdtase-like_dom"/>
</dbReference>
<keyword evidence="1" id="KW-0285">Flavoprotein</keyword>
<feature type="domain" description="NADPH-dependent FMN reductase-like" evidence="3">
    <location>
        <begin position="3"/>
        <end position="141"/>
    </location>
</feature>
<dbReference type="EMBL" id="AP021879">
    <property type="protein sequence ID" value="BBO92421.1"/>
    <property type="molecule type" value="Genomic_DNA"/>
</dbReference>
<dbReference type="AlphaFoldDB" id="A0A5K8AID2"/>
<evidence type="ECO:0000313" key="5">
    <source>
        <dbReference type="Proteomes" id="UP000422108"/>
    </source>
</evidence>
<keyword evidence="5" id="KW-1185">Reference proteome</keyword>
<proteinExistence type="predicted"/>